<evidence type="ECO:0000259" key="1">
    <source>
        <dbReference type="Pfam" id="PF06662"/>
    </source>
</evidence>
<dbReference type="GO" id="GO:0047464">
    <property type="term" value="F:heparosan-N-sulfate-glucuronate 5-epimerase activity"/>
    <property type="evidence" value="ECO:0007669"/>
    <property type="project" value="InterPro"/>
</dbReference>
<feature type="domain" description="D-glucuronyl C5-epimerase C-terminal" evidence="1">
    <location>
        <begin position="134"/>
        <end position="302"/>
    </location>
</feature>
<dbReference type="Pfam" id="PF06662">
    <property type="entry name" value="C5-epim_C"/>
    <property type="match status" value="1"/>
</dbReference>
<keyword evidence="3" id="KW-1185">Reference proteome</keyword>
<name>D7DRY3_METV3</name>
<dbReference type="Proteomes" id="UP000007722">
    <property type="component" value="Chromosome"/>
</dbReference>
<dbReference type="InterPro" id="IPR039721">
    <property type="entry name" value="C5-epimerase"/>
</dbReference>
<dbReference type="STRING" id="456320.Mvol_0233"/>
<dbReference type="HOGENOM" id="CLU_840956_0_0_2"/>
<dbReference type="InterPro" id="IPR010598">
    <property type="entry name" value="C5-epim_C"/>
</dbReference>
<dbReference type="PANTHER" id="PTHR13174:SF3">
    <property type="entry name" value="D-GLUCURONYL C5-EPIMERASE"/>
    <property type="match status" value="1"/>
</dbReference>
<dbReference type="EMBL" id="CP002057">
    <property type="protein sequence ID" value="ADI35893.1"/>
    <property type="molecule type" value="Genomic_DNA"/>
</dbReference>
<dbReference type="KEGG" id="mvo:Mvol_0233"/>
<dbReference type="InParanoid" id="D7DRY3"/>
<proteinExistence type="predicted"/>
<organism evidence="2 3">
    <name type="scientific">Methanococcus voltae (strain ATCC BAA-1334 / A3)</name>
    <dbReference type="NCBI Taxonomy" id="456320"/>
    <lineage>
        <taxon>Archaea</taxon>
        <taxon>Methanobacteriati</taxon>
        <taxon>Methanobacteriota</taxon>
        <taxon>Methanomada group</taxon>
        <taxon>Methanococci</taxon>
        <taxon>Methanococcales</taxon>
        <taxon>Methanococcaceae</taxon>
        <taxon>Methanococcus</taxon>
    </lineage>
</organism>
<dbReference type="eggNOG" id="arCOG07790">
    <property type="taxonomic scope" value="Archaea"/>
</dbReference>
<dbReference type="PANTHER" id="PTHR13174">
    <property type="entry name" value="D-GLUCURONYL C5-EPIMERASE"/>
    <property type="match status" value="1"/>
</dbReference>
<dbReference type="AlphaFoldDB" id="D7DRY3"/>
<accession>D7DRY3</accession>
<evidence type="ECO:0000313" key="3">
    <source>
        <dbReference type="Proteomes" id="UP000007722"/>
    </source>
</evidence>
<reference evidence="2 3" key="1">
    <citation type="submission" date="2010-05" db="EMBL/GenBank/DDBJ databases">
        <title>Complete sequence of Methanococcus voltae A3.</title>
        <authorList>
            <consortium name="US DOE Joint Genome Institute"/>
            <person name="Lucas S."/>
            <person name="Copeland A."/>
            <person name="Lapidus A."/>
            <person name="Cheng J.-F."/>
            <person name="Bruce D."/>
            <person name="Goodwin L."/>
            <person name="Pitluck S."/>
            <person name="Lowry S."/>
            <person name="Clum A."/>
            <person name="Land M."/>
            <person name="Hauser L."/>
            <person name="Kyrpides N."/>
            <person name="Mikhailova N."/>
            <person name="Whitman W.B."/>
            <person name="Woyke T."/>
        </authorList>
    </citation>
    <scope>NUCLEOTIDE SEQUENCE [LARGE SCALE GENOMIC DNA]</scope>
    <source>
        <strain evidence="3">ATCC BAA-1334 / A3</strain>
    </source>
</reference>
<sequence>MIGPFPKIVPELDYTSDNLIDVYHNSLKKKVVSRLFHSLIIGDDGSIYMLSRKTGELHYQHLANMTLALVCYNDYLRTNDKKYLEGLYREFNKLMDCIEINETIDSDNNVKKIAGWKLGYGVHLKGYPEPKRSFSALSLGRALNLMIRYYQLKPSEDVENLIEYVLNSFETLSDDGGVLKEEKNTDGTINTWYLEYSYGKDSPVVYNGFLSALIGLYETSKYGPEAIREKAKVLFDKGFNTLLNNIDNIAYNGKHLQWLRYDNNLLFFADGDYVDIKLKQLNYLYEKTNNPKIKETIELWEKIRKDNKFRASIFEWVNYLYKKGIINLKS</sequence>
<protein>
    <submittedName>
        <fullName evidence="2">D-glucuronyl C5-epimerase domain protein</fullName>
    </submittedName>
</protein>
<evidence type="ECO:0000313" key="2">
    <source>
        <dbReference type="EMBL" id="ADI35893.1"/>
    </source>
</evidence>
<gene>
    <name evidence="2" type="ordered locus">Mvol_0233</name>
</gene>
<dbReference type="GO" id="GO:0015012">
    <property type="term" value="P:heparan sulfate proteoglycan biosynthetic process"/>
    <property type="evidence" value="ECO:0007669"/>
    <property type="project" value="InterPro"/>
</dbReference>